<protein>
    <submittedName>
        <fullName evidence="4">Acetylornithine deacetylase</fullName>
    </submittedName>
</protein>
<dbReference type="PANTHER" id="PTHR43808">
    <property type="entry name" value="ACETYLORNITHINE DEACETYLASE"/>
    <property type="match status" value="1"/>
</dbReference>
<evidence type="ECO:0000259" key="3">
    <source>
        <dbReference type="Pfam" id="PF07687"/>
    </source>
</evidence>
<dbReference type="AlphaFoldDB" id="A0A061RPT2"/>
<dbReference type="SUPFAM" id="SSF53187">
    <property type="entry name" value="Zn-dependent exopeptidases"/>
    <property type="match status" value="1"/>
</dbReference>
<evidence type="ECO:0000256" key="1">
    <source>
        <dbReference type="ARBA" id="ARBA00022723"/>
    </source>
</evidence>
<dbReference type="Gene3D" id="3.30.70.360">
    <property type="match status" value="1"/>
</dbReference>
<dbReference type="Gene3D" id="3.40.630.10">
    <property type="entry name" value="Zn peptidases"/>
    <property type="match status" value="1"/>
</dbReference>
<keyword evidence="1" id="KW-0479">Metal-binding</keyword>
<keyword evidence="2" id="KW-0378">Hydrolase</keyword>
<evidence type="ECO:0000313" key="4">
    <source>
        <dbReference type="EMBL" id="JAC72660.1"/>
    </source>
</evidence>
<name>A0A061RPT2_9CHLO</name>
<organism evidence="4">
    <name type="scientific">Tetraselmis sp. GSL018</name>
    <dbReference type="NCBI Taxonomy" id="582737"/>
    <lineage>
        <taxon>Eukaryota</taxon>
        <taxon>Viridiplantae</taxon>
        <taxon>Chlorophyta</taxon>
        <taxon>core chlorophytes</taxon>
        <taxon>Chlorodendrophyceae</taxon>
        <taxon>Chlorodendrales</taxon>
        <taxon>Chlorodendraceae</taxon>
        <taxon>Tetraselmis</taxon>
    </lineage>
</organism>
<reference evidence="4" key="1">
    <citation type="submission" date="2014-05" db="EMBL/GenBank/DDBJ databases">
        <title>The transcriptome of the halophilic microalga Tetraselmis sp. GSL018 isolated from the Great Salt Lake, Utah.</title>
        <authorList>
            <person name="Jinkerson R.E."/>
            <person name="D'Adamo S."/>
            <person name="Posewitz M.C."/>
        </authorList>
    </citation>
    <scope>NUCLEOTIDE SEQUENCE</scope>
    <source>
        <strain evidence="4">GSL018</strain>
    </source>
</reference>
<dbReference type="GO" id="GO:0046872">
    <property type="term" value="F:metal ion binding"/>
    <property type="evidence" value="ECO:0007669"/>
    <property type="project" value="UniProtKB-KW"/>
</dbReference>
<evidence type="ECO:0000256" key="2">
    <source>
        <dbReference type="ARBA" id="ARBA00022801"/>
    </source>
</evidence>
<dbReference type="InterPro" id="IPR002933">
    <property type="entry name" value="Peptidase_M20"/>
</dbReference>
<gene>
    <name evidence="4" type="primary">ARGE</name>
    <name evidence="4" type="ORF">TSPGSL018_30794</name>
</gene>
<sequence length="440" mass="49473">MDSVTWDQSRYLSLLEKLIGETRHLQNNPPEQIPREDRAVRHILDVLEPWSTGKGGPLRIQHVSFVEGRGNLIVEYPGATDDCISVVGCHLDVVSANPEVWERDPFRLTQEGDRLFGRGTTDCLGHVAVLTLLMEELGRRQPKLSKTFVAVFIANEENAKELGIGVDELVRRGLLDQLKSGPMYWMDTADSQPCLGTGGMMVWKLKSTGRLFHSGWPSQAINSMELAMDALAELQRRFYKEYPASDNDRLYKFACSSSMKPTRWEAPPGTINIIPGQCSISGDVRLSPWYDCKDVIAKLKEWVEDINANIDKLPTRSPESRYDLRPDIDCKGKLEIEFAEEYVNGVACDMESHGFKVMRAAWDEVYGGCQPFSVTGSLPCVRDLKDAGFDLNIFGFGSMKVYHASNEYALLSDMENGFNVIKKLVQMLAEDGYSAKKRKL</sequence>
<proteinExistence type="predicted"/>
<dbReference type="InterPro" id="IPR011650">
    <property type="entry name" value="Peptidase_M20_dimer"/>
</dbReference>
<accession>A0A061RPT2</accession>
<dbReference type="InterPro" id="IPR036264">
    <property type="entry name" value="Bact_exopeptidase_dim_dom"/>
</dbReference>
<dbReference type="SUPFAM" id="SSF55031">
    <property type="entry name" value="Bacterial exopeptidase dimerisation domain"/>
    <property type="match status" value="1"/>
</dbReference>
<feature type="domain" description="Peptidase M20 dimerisation" evidence="3">
    <location>
        <begin position="196"/>
        <end position="309"/>
    </location>
</feature>
<dbReference type="InterPro" id="IPR050072">
    <property type="entry name" value="Peptidase_M20A"/>
</dbReference>
<dbReference type="GO" id="GO:0016787">
    <property type="term" value="F:hydrolase activity"/>
    <property type="evidence" value="ECO:0007669"/>
    <property type="project" value="UniProtKB-KW"/>
</dbReference>
<dbReference type="Pfam" id="PF01546">
    <property type="entry name" value="Peptidase_M20"/>
    <property type="match status" value="1"/>
</dbReference>
<dbReference type="EMBL" id="GBEZ01013315">
    <property type="protein sequence ID" value="JAC72660.1"/>
    <property type="molecule type" value="Transcribed_RNA"/>
</dbReference>
<dbReference type="PANTHER" id="PTHR43808:SF3">
    <property type="entry name" value="ACETYLORNITHINE DEACETYLASE"/>
    <property type="match status" value="1"/>
</dbReference>
<dbReference type="Pfam" id="PF07687">
    <property type="entry name" value="M20_dimer"/>
    <property type="match status" value="1"/>
</dbReference>